<dbReference type="Proteomes" id="UP001148313">
    <property type="component" value="Unassembled WGS sequence"/>
</dbReference>
<name>A0ABT4VV66_9HYPH</name>
<gene>
    <name evidence="1" type="ORF">OOZ53_24800</name>
</gene>
<comment type="caution">
    <text evidence="1">The sequence shown here is derived from an EMBL/GenBank/DDBJ whole genome shotgun (WGS) entry which is preliminary data.</text>
</comment>
<evidence type="ECO:0000313" key="2">
    <source>
        <dbReference type="Proteomes" id="UP001148313"/>
    </source>
</evidence>
<proteinExistence type="predicted"/>
<dbReference type="EMBL" id="JAPJZH010000025">
    <property type="protein sequence ID" value="MDA4848599.1"/>
    <property type="molecule type" value="Genomic_DNA"/>
</dbReference>
<accession>A0ABT4VV66</accession>
<dbReference type="SUPFAM" id="SSF54495">
    <property type="entry name" value="UBC-like"/>
    <property type="match status" value="1"/>
</dbReference>
<protein>
    <recommendedName>
        <fullName evidence="3">UBC core domain-containing protein</fullName>
    </recommendedName>
</protein>
<evidence type="ECO:0008006" key="3">
    <source>
        <dbReference type="Google" id="ProtNLM"/>
    </source>
</evidence>
<evidence type="ECO:0000313" key="1">
    <source>
        <dbReference type="EMBL" id="MDA4848599.1"/>
    </source>
</evidence>
<keyword evidence="2" id="KW-1185">Reference proteome</keyword>
<sequence>MKEVSLGVRNFLKSQPRMVLRPSKSSALTLEGLYEFAAVDEHGNETFGSYNLRIEIPENFPREMPTVFEVGQKIPRKPENHVNLDGSLCLGSPLRLKLLTDSDKTLLGFASNCIFPFLYAHSLGRFLFGELSHGLAGLIEDYKDMLDVQTERQVVQFFTLASLRRRIANKRKCPCGCDRRLGVCEFRHKINSFRSIAPRSWFATHKAYIERQI</sequence>
<organism evidence="1 2">
    <name type="scientific">Hoeflea poritis</name>
    <dbReference type="NCBI Taxonomy" id="2993659"/>
    <lineage>
        <taxon>Bacteria</taxon>
        <taxon>Pseudomonadati</taxon>
        <taxon>Pseudomonadota</taxon>
        <taxon>Alphaproteobacteria</taxon>
        <taxon>Hyphomicrobiales</taxon>
        <taxon>Rhizobiaceae</taxon>
        <taxon>Hoeflea</taxon>
    </lineage>
</organism>
<dbReference type="RefSeq" id="WP_271092467.1">
    <property type="nucleotide sequence ID" value="NZ_JAPJZH010000025.1"/>
</dbReference>
<reference evidence="1" key="1">
    <citation type="submission" date="2022-11" db="EMBL/GenBank/DDBJ databases">
        <title>Hoeflea poritis sp. nov., isolated from scleractinian coral Porites lutea.</title>
        <authorList>
            <person name="Zhang G."/>
            <person name="Wei Q."/>
            <person name="Cai L."/>
        </authorList>
    </citation>
    <scope>NUCLEOTIDE SEQUENCE</scope>
    <source>
        <strain evidence="1">E7-10</strain>
    </source>
</reference>
<dbReference type="InterPro" id="IPR016135">
    <property type="entry name" value="UBQ-conjugating_enzyme/RWD"/>
</dbReference>